<organism evidence="2 3">
    <name type="scientific">Ophiostoma piceae (strain UAMH 11346)</name>
    <name type="common">Sap stain fungus</name>
    <dbReference type="NCBI Taxonomy" id="1262450"/>
    <lineage>
        <taxon>Eukaryota</taxon>
        <taxon>Fungi</taxon>
        <taxon>Dikarya</taxon>
        <taxon>Ascomycota</taxon>
        <taxon>Pezizomycotina</taxon>
        <taxon>Sordariomycetes</taxon>
        <taxon>Sordariomycetidae</taxon>
        <taxon>Ophiostomatales</taxon>
        <taxon>Ophiostomataceae</taxon>
        <taxon>Ophiostoma</taxon>
    </lineage>
</organism>
<protein>
    <submittedName>
        <fullName evidence="2">Transporter protein</fullName>
    </submittedName>
</protein>
<dbReference type="Proteomes" id="UP000016923">
    <property type="component" value="Unassembled WGS sequence"/>
</dbReference>
<accession>S3BVC1</accession>
<feature type="region of interest" description="Disordered" evidence="1">
    <location>
        <begin position="58"/>
        <end position="81"/>
    </location>
</feature>
<feature type="compositionally biased region" description="Basic and acidic residues" evidence="1">
    <location>
        <begin position="58"/>
        <end position="72"/>
    </location>
</feature>
<dbReference type="eggNOG" id="ENOG502RR30">
    <property type="taxonomic scope" value="Eukaryota"/>
</dbReference>
<sequence length="81" mass="9233">MARSHNIKQSARADDKKPPNWTDLVPHKYCGALDYGRKGKSNKSQKCAACMEVKAQHDHATEKATKDRRSDKMQFSIADDW</sequence>
<dbReference type="EMBL" id="KE148160">
    <property type="protein sequence ID" value="EPE04492.1"/>
    <property type="molecule type" value="Genomic_DNA"/>
</dbReference>
<proteinExistence type="predicted"/>
<evidence type="ECO:0000256" key="1">
    <source>
        <dbReference type="SAM" id="MobiDB-lite"/>
    </source>
</evidence>
<dbReference type="HOGENOM" id="CLU_196968_0_0_1"/>
<feature type="region of interest" description="Disordered" evidence="1">
    <location>
        <begin position="1"/>
        <end position="21"/>
    </location>
</feature>
<dbReference type="VEuPathDB" id="FungiDB:F503_03554"/>
<evidence type="ECO:0000313" key="3">
    <source>
        <dbReference type="Proteomes" id="UP000016923"/>
    </source>
</evidence>
<dbReference type="OrthoDB" id="5170782at2759"/>
<name>S3BVC1_OPHP1</name>
<reference evidence="2 3" key="1">
    <citation type="journal article" date="2013" name="BMC Genomics">
        <title>The genome and transcriptome of the pine saprophyte Ophiostoma piceae, and a comparison with the bark beetle-associated pine pathogen Grosmannia clavigera.</title>
        <authorList>
            <person name="Haridas S."/>
            <person name="Wang Y."/>
            <person name="Lim L."/>
            <person name="Massoumi Alamouti S."/>
            <person name="Jackman S."/>
            <person name="Docking R."/>
            <person name="Robertson G."/>
            <person name="Birol I."/>
            <person name="Bohlmann J."/>
            <person name="Breuil C."/>
        </authorList>
    </citation>
    <scope>NUCLEOTIDE SEQUENCE [LARGE SCALE GENOMIC DNA]</scope>
    <source>
        <strain evidence="2 3">UAMH 11346</strain>
    </source>
</reference>
<gene>
    <name evidence="2" type="ORF">F503_03554</name>
</gene>
<evidence type="ECO:0000313" key="2">
    <source>
        <dbReference type="EMBL" id="EPE04492.1"/>
    </source>
</evidence>
<dbReference type="AlphaFoldDB" id="S3BVC1"/>
<keyword evidence="3" id="KW-1185">Reference proteome</keyword>